<proteinExistence type="predicted"/>
<keyword evidence="1" id="KW-0732">Signal</keyword>
<comment type="caution">
    <text evidence="2">The sequence shown here is derived from an EMBL/GenBank/DDBJ whole genome shotgun (WGS) entry which is preliminary data.</text>
</comment>
<evidence type="ECO:0000313" key="2">
    <source>
        <dbReference type="EMBL" id="KAK3695187.1"/>
    </source>
</evidence>
<accession>A0AAE1CHY6</accession>
<gene>
    <name evidence="2" type="ORF">B0T22DRAFT_438212</name>
</gene>
<sequence>MVMAAKARVRLTLLGAIFLLGCIGQATSASFSFPNYCVQKCVQGSSACGTDHPKCLCREARGYFLEAVLKCMYLDCPNELRNNFEHDFLGIVKDGCDASNKPVPDNDIKTAESLASSLIAKLPATTTSLGSHPAINTGARVVHLGVTSHHHSARRRRV</sequence>
<name>A0AAE1CHY6_9PEZI</name>
<dbReference type="AlphaFoldDB" id="A0AAE1CHY6"/>
<feature type="signal peptide" evidence="1">
    <location>
        <begin position="1"/>
        <end position="28"/>
    </location>
</feature>
<evidence type="ECO:0000313" key="3">
    <source>
        <dbReference type="Proteomes" id="UP001270362"/>
    </source>
</evidence>
<reference evidence="2" key="2">
    <citation type="submission" date="2023-06" db="EMBL/GenBank/DDBJ databases">
        <authorList>
            <consortium name="Lawrence Berkeley National Laboratory"/>
            <person name="Haridas S."/>
            <person name="Hensen N."/>
            <person name="Bonometti L."/>
            <person name="Westerberg I."/>
            <person name="Brannstrom I.O."/>
            <person name="Guillou S."/>
            <person name="Cros-Aarteil S."/>
            <person name="Calhoun S."/>
            <person name="Kuo A."/>
            <person name="Mondo S."/>
            <person name="Pangilinan J."/>
            <person name="Riley R."/>
            <person name="Labutti K."/>
            <person name="Andreopoulos B."/>
            <person name="Lipzen A."/>
            <person name="Chen C."/>
            <person name="Yanf M."/>
            <person name="Daum C."/>
            <person name="Ng V."/>
            <person name="Clum A."/>
            <person name="Steindorff A."/>
            <person name="Ohm R."/>
            <person name="Martin F."/>
            <person name="Silar P."/>
            <person name="Natvig D."/>
            <person name="Lalanne C."/>
            <person name="Gautier V."/>
            <person name="Ament-Velasquez S.L."/>
            <person name="Kruys A."/>
            <person name="Hutchinson M.I."/>
            <person name="Powell A.J."/>
            <person name="Barry K."/>
            <person name="Miller A.N."/>
            <person name="Grigoriev I.V."/>
            <person name="Debuchy R."/>
            <person name="Gladieux P."/>
            <person name="Thoren M.H."/>
            <person name="Johannesson H."/>
        </authorList>
    </citation>
    <scope>NUCLEOTIDE SEQUENCE</scope>
    <source>
        <strain evidence="2">CBS 314.62</strain>
    </source>
</reference>
<reference evidence="2" key="1">
    <citation type="journal article" date="2023" name="Mol. Phylogenet. Evol.">
        <title>Genome-scale phylogeny and comparative genomics of the fungal order Sordariales.</title>
        <authorList>
            <person name="Hensen N."/>
            <person name="Bonometti L."/>
            <person name="Westerberg I."/>
            <person name="Brannstrom I.O."/>
            <person name="Guillou S."/>
            <person name="Cros-Aarteil S."/>
            <person name="Calhoun S."/>
            <person name="Haridas S."/>
            <person name="Kuo A."/>
            <person name="Mondo S."/>
            <person name="Pangilinan J."/>
            <person name="Riley R."/>
            <person name="LaButti K."/>
            <person name="Andreopoulos B."/>
            <person name="Lipzen A."/>
            <person name="Chen C."/>
            <person name="Yan M."/>
            <person name="Daum C."/>
            <person name="Ng V."/>
            <person name="Clum A."/>
            <person name="Steindorff A."/>
            <person name="Ohm R.A."/>
            <person name="Martin F."/>
            <person name="Silar P."/>
            <person name="Natvig D.O."/>
            <person name="Lalanne C."/>
            <person name="Gautier V."/>
            <person name="Ament-Velasquez S.L."/>
            <person name="Kruys A."/>
            <person name="Hutchinson M.I."/>
            <person name="Powell A.J."/>
            <person name="Barry K."/>
            <person name="Miller A.N."/>
            <person name="Grigoriev I.V."/>
            <person name="Debuchy R."/>
            <person name="Gladieux P."/>
            <person name="Hiltunen Thoren M."/>
            <person name="Johannesson H."/>
        </authorList>
    </citation>
    <scope>NUCLEOTIDE SEQUENCE</scope>
    <source>
        <strain evidence="2">CBS 314.62</strain>
    </source>
</reference>
<keyword evidence="3" id="KW-1185">Reference proteome</keyword>
<dbReference type="Proteomes" id="UP001270362">
    <property type="component" value="Unassembled WGS sequence"/>
</dbReference>
<protein>
    <recommendedName>
        <fullName evidence="4">Extracellular membrane protein CFEM domain-containing protein</fullName>
    </recommendedName>
</protein>
<dbReference type="PROSITE" id="PS51257">
    <property type="entry name" value="PROKAR_LIPOPROTEIN"/>
    <property type="match status" value="1"/>
</dbReference>
<evidence type="ECO:0000256" key="1">
    <source>
        <dbReference type="SAM" id="SignalP"/>
    </source>
</evidence>
<evidence type="ECO:0008006" key="4">
    <source>
        <dbReference type="Google" id="ProtNLM"/>
    </source>
</evidence>
<feature type="chain" id="PRO_5042050288" description="Extracellular membrane protein CFEM domain-containing protein" evidence="1">
    <location>
        <begin position="29"/>
        <end position="158"/>
    </location>
</feature>
<organism evidence="2 3">
    <name type="scientific">Podospora appendiculata</name>
    <dbReference type="NCBI Taxonomy" id="314037"/>
    <lineage>
        <taxon>Eukaryota</taxon>
        <taxon>Fungi</taxon>
        <taxon>Dikarya</taxon>
        <taxon>Ascomycota</taxon>
        <taxon>Pezizomycotina</taxon>
        <taxon>Sordariomycetes</taxon>
        <taxon>Sordariomycetidae</taxon>
        <taxon>Sordariales</taxon>
        <taxon>Podosporaceae</taxon>
        <taxon>Podospora</taxon>
    </lineage>
</organism>
<dbReference type="EMBL" id="JAULSO010000001">
    <property type="protein sequence ID" value="KAK3695187.1"/>
    <property type="molecule type" value="Genomic_DNA"/>
</dbReference>